<protein>
    <submittedName>
        <fullName evidence="1">Unannotated protein</fullName>
    </submittedName>
</protein>
<sequence length="67" mass="6928">MGVFEAVRMTKSSQMPMTGATSRITISVAPLLSAARAAVVASSRAVAGIWSGLVCEGEVMEEDLDPS</sequence>
<evidence type="ECO:0000313" key="1">
    <source>
        <dbReference type="EMBL" id="CAB4987410.1"/>
    </source>
</evidence>
<name>A0A6J7N1Y3_9ZZZZ</name>
<reference evidence="1" key="1">
    <citation type="submission" date="2020-05" db="EMBL/GenBank/DDBJ databases">
        <authorList>
            <person name="Chiriac C."/>
            <person name="Salcher M."/>
            <person name="Ghai R."/>
            <person name="Kavagutti S V."/>
        </authorList>
    </citation>
    <scope>NUCLEOTIDE SEQUENCE</scope>
</reference>
<dbReference type="EMBL" id="CAFBOG010000143">
    <property type="protein sequence ID" value="CAB4987410.1"/>
    <property type="molecule type" value="Genomic_DNA"/>
</dbReference>
<proteinExistence type="predicted"/>
<accession>A0A6J7N1Y3</accession>
<dbReference type="AlphaFoldDB" id="A0A6J7N1Y3"/>
<gene>
    <name evidence="1" type="ORF">UFOPK3914_01403</name>
</gene>
<organism evidence="1">
    <name type="scientific">freshwater metagenome</name>
    <dbReference type="NCBI Taxonomy" id="449393"/>
    <lineage>
        <taxon>unclassified sequences</taxon>
        <taxon>metagenomes</taxon>
        <taxon>ecological metagenomes</taxon>
    </lineage>
</organism>